<proteinExistence type="predicted"/>
<sequence>MFSHLPTPFNALVTGGGGLGQAFATELLTYRDVKRLWLTTRRELELDDERARVLQLDATTAEGQQVLADETDGHPIHLWIHTVGALHSDSIRPEKRLEALDTDQLSALFRINAGSFGGLLGHLTPSLSQGPCIVAALSARIGSISDNRLGGWYGYRASKAALNMLIKTAAIEMKRRNPQAILLSLHPGTTDTELSAPFQHNVPAEKLFTPDYAARCLLGVMSRRTPEDSGSFRDWNDMPVDW</sequence>
<dbReference type="SUPFAM" id="SSF51735">
    <property type="entry name" value="NAD(P)-binding Rossmann-fold domains"/>
    <property type="match status" value="1"/>
</dbReference>
<dbReference type="InterPro" id="IPR002347">
    <property type="entry name" value="SDR_fam"/>
</dbReference>
<dbReference type="Gene3D" id="3.40.50.720">
    <property type="entry name" value="NAD(P)-binding Rossmann-like Domain"/>
    <property type="match status" value="1"/>
</dbReference>
<keyword evidence="2" id="KW-1185">Reference proteome</keyword>
<gene>
    <name evidence="1" type="ORF">OQ287_02130</name>
</gene>
<dbReference type="PANTHER" id="PTHR43544:SF12">
    <property type="entry name" value="NAD(P)-BINDING ROSSMANN-FOLD SUPERFAMILY PROTEIN"/>
    <property type="match status" value="1"/>
</dbReference>
<dbReference type="GO" id="GO:0005737">
    <property type="term" value="C:cytoplasm"/>
    <property type="evidence" value="ECO:0007669"/>
    <property type="project" value="TreeGrafter"/>
</dbReference>
<dbReference type="EMBL" id="JAPIVE010000001">
    <property type="protein sequence ID" value="MCX2523032.1"/>
    <property type="molecule type" value="Genomic_DNA"/>
</dbReference>
<dbReference type="Proteomes" id="UP001165678">
    <property type="component" value="Unassembled WGS sequence"/>
</dbReference>
<dbReference type="GO" id="GO:0016491">
    <property type="term" value="F:oxidoreductase activity"/>
    <property type="evidence" value="ECO:0007669"/>
    <property type="project" value="TreeGrafter"/>
</dbReference>
<reference evidence="1" key="1">
    <citation type="submission" date="2022-11" db="EMBL/GenBank/DDBJ databases">
        <title>Larsenimonas rhizosphaerae sp. nov., isolated from a tidal mudflat.</title>
        <authorList>
            <person name="Lee S.D."/>
            <person name="Kim I.S."/>
        </authorList>
    </citation>
    <scope>NUCLEOTIDE SEQUENCE</scope>
    <source>
        <strain evidence="1">GH2-1</strain>
    </source>
</reference>
<comment type="caution">
    <text evidence="1">The sequence shown here is derived from an EMBL/GenBank/DDBJ whole genome shotgun (WGS) entry which is preliminary data.</text>
</comment>
<evidence type="ECO:0000313" key="1">
    <source>
        <dbReference type="EMBL" id="MCX2523032.1"/>
    </source>
</evidence>
<dbReference type="RefSeq" id="WP_265895434.1">
    <property type="nucleotide sequence ID" value="NZ_JAPIVE010000001.1"/>
</dbReference>
<dbReference type="AlphaFoldDB" id="A0AA41ZDW1"/>
<accession>A0AA41ZDW1</accession>
<dbReference type="InterPro" id="IPR051468">
    <property type="entry name" value="Fungal_SecMetab_SDRs"/>
</dbReference>
<organism evidence="1 2">
    <name type="scientific">Larsenimonas rhizosphaerae</name>
    <dbReference type="NCBI Taxonomy" id="2944682"/>
    <lineage>
        <taxon>Bacteria</taxon>
        <taxon>Pseudomonadati</taxon>
        <taxon>Pseudomonadota</taxon>
        <taxon>Gammaproteobacteria</taxon>
        <taxon>Oceanospirillales</taxon>
        <taxon>Halomonadaceae</taxon>
        <taxon>Larsenimonas</taxon>
    </lineage>
</organism>
<dbReference type="Pfam" id="PF00106">
    <property type="entry name" value="adh_short"/>
    <property type="match status" value="1"/>
</dbReference>
<dbReference type="PANTHER" id="PTHR43544">
    <property type="entry name" value="SHORT-CHAIN DEHYDROGENASE/REDUCTASE"/>
    <property type="match status" value="1"/>
</dbReference>
<evidence type="ECO:0000313" key="2">
    <source>
        <dbReference type="Proteomes" id="UP001165678"/>
    </source>
</evidence>
<protein>
    <submittedName>
        <fullName evidence="1">SDR family NAD(P)-dependent oxidoreductase</fullName>
    </submittedName>
</protein>
<dbReference type="InterPro" id="IPR036291">
    <property type="entry name" value="NAD(P)-bd_dom_sf"/>
</dbReference>
<name>A0AA41ZDW1_9GAMM</name>